<feature type="transmembrane region" description="Helical" evidence="1">
    <location>
        <begin position="464"/>
        <end position="483"/>
    </location>
</feature>
<evidence type="ECO:0000313" key="2">
    <source>
        <dbReference type="EMBL" id="MCP1335448.1"/>
    </source>
</evidence>
<feature type="transmembrane region" description="Helical" evidence="1">
    <location>
        <begin position="296"/>
        <end position="315"/>
    </location>
</feature>
<keyword evidence="3" id="KW-1185">Reference proteome</keyword>
<protein>
    <submittedName>
        <fullName evidence="2">Uncharacterized protein</fullName>
    </submittedName>
</protein>
<keyword evidence="1" id="KW-0812">Transmembrane</keyword>
<feature type="transmembrane region" description="Helical" evidence="1">
    <location>
        <begin position="71"/>
        <end position="89"/>
    </location>
</feature>
<keyword evidence="1" id="KW-1133">Transmembrane helix</keyword>
<dbReference type="Proteomes" id="UP001055804">
    <property type="component" value="Unassembled WGS sequence"/>
</dbReference>
<gene>
    <name evidence="2" type="ORF">NJQ99_03405</name>
</gene>
<organism evidence="2 3">
    <name type="scientific">Futiania mangrovi</name>
    <dbReference type="NCBI Taxonomy" id="2959716"/>
    <lineage>
        <taxon>Bacteria</taxon>
        <taxon>Pseudomonadati</taxon>
        <taxon>Pseudomonadota</taxon>
        <taxon>Alphaproteobacteria</taxon>
        <taxon>Futianiales</taxon>
        <taxon>Futianiaceae</taxon>
        <taxon>Futiania</taxon>
    </lineage>
</organism>
<accession>A0A9J6PCD4</accession>
<feature type="transmembrane region" description="Helical" evidence="1">
    <location>
        <begin position="221"/>
        <end position="242"/>
    </location>
</feature>
<dbReference type="RefSeq" id="WP_269331392.1">
    <property type="nucleotide sequence ID" value="NZ_JAMZFT010000001.1"/>
</dbReference>
<dbReference type="EMBL" id="JAMZFT010000001">
    <property type="protein sequence ID" value="MCP1335448.1"/>
    <property type="molecule type" value="Genomic_DNA"/>
</dbReference>
<feature type="transmembrane region" description="Helical" evidence="1">
    <location>
        <begin position="272"/>
        <end position="290"/>
    </location>
</feature>
<sequence length="486" mass="50850">MDATGPGEPGEHSERLKALVLRVQGAVLLSIMGLALLKGLGGVTGLEPLAFALMLPFGALVAFNGTRVARVFLAAAALAVVALLTLVETPGPVFGEAVRRSLLFVSFFSAILILREATFRSHLLRRLSDYLVSQPPGRRFISLLLGSHLFGVMMNMGGIVLLGAVATQKSRRDGTGLSPFDQRQAALAVLRGFAPTAMWSPLSLTPVVVSSLVPGVRIGQLVAWGIGFAAAILAMSFVVNRLETWTERRKRQATMTAAAAAPPRPPTPWRTLFAVLGVVLLIFVLIAAGVRLTGAGIATVVTLVLPVFTLGWLLVQCRYSLRACVRGPLANVAARTLPAQSSEITVMMVAAFVGPVIVALLPAGLIAEWLAGHHFGAIAIVYGSFLIVLVSGAIAVNPIVTIAVIMGVIGDPRDLGVHPLYIATTLTAAWGMAAQLSPVTACSMISAGAFGVTPRTLVFGWNRTFGVVAMLAALVVIVGVGLLQQG</sequence>
<feature type="transmembrane region" description="Helical" evidence="1">
    <location>
        <begin position="420"/>
        <end position="452"/>
    </location>
</feature>
<comment type="caution">
    <text evidence="2">The sequence shown here is derived from an EMBL/GenBank/DDBJ whole genome shotgun (WGS) entry which is preliminary data.</text>
</comment>
<evidence type="ECO:0000313" key="3">
    <source>
        <dbReference type="Proteomes" id="UP001055804"/>
    </source>
</evidence>
<feature type="transmembrane region" description="Helical" evidence="1">
    <location>
        <begin position="101"/>
        <end position="120"/>
    </location>
</feature>
<feature type="transmembrane region" description="Helical" evidence="1">
    <location>
        <begin position="140"/>
        <end position="167"/>
    </location>
</feature>
<keyword evidence="1" id="KW-0472">Membrane</keyword>
<evidence type="ECO:0000256" key="1">
    <source>
        <dbReference type="SAM" id="Phobius"/>
    </source>
</evidence>
<proteinExistence type="predicted"/>
<reference evidence="2" key="1">
    <citation type="submission" date="2022-06" db="EMBL/GenBank/DDBJ databases">
        <title>Isolation and Genomics of Futiania mangrovii gen. nov., sp. nov., a Rare and Metabolically-versatile member in the Class Alphaproteobacteria.</title>
        <authorList>
            <person name="Liu L."/>
            <person name="Huang W.-C."/>
            <person name="Pan J."/>
            <person name="Li J."/>
            <person name="Huang Y."/>
            <person name="Du H."/>
            <person name="Liu Y."/>
            <person name="Li M."/>
        </authorList>
    </citation>
    <scope>NUCLEOTIDE SEQUENCE</scope>
    <source>
        <strain evidence="2">FT118</strain>
    </source>
</reference>
<feature type="transmembrane region" description="Helical" evidence="1">
    <location>
        <begin position="49"/>
        <end position="65"/>
    </location>
</feature>
<dbReference type="AlphaFoldDB" id="A0A9J6PCD4"/>
<name>A0A9J6PCD4_9PROT</name>
<feature type="transmembrane region" description="Helical" evidence="1">
    <location>
        <begin position="344"/>
        <end position="367"/>
    </location>
</feature>
<feature type="transmembrane region" description="Helical" evidence="1">
    <location>
        <begin position="379"/>
        <end position="408"/>
    </location>
</feature>